<sequence length="489" mass="53486">MSSLSVLTDEQIKELLESMTVDELEAFYMDLRGALHDYSVGSQPDEEDADIHQPHRTTINSSRTGATSLFMPSSSPAGLGVKVITLSPPPKTTTTTTTTTENEALSSKPKIKPTGAITLFASTGQPVGILHASTLTAFRTALASACLVIKRNRVHTITAFGSGEQAYWHIRLALMLRGDTIRHVNIINRTFSEGAKNILKRFYVVPTDVKKREGWADAEFGMLTPGYGEYARLLRDQVRAADVIFCCTPSQEPLFQHSILTSGEGRRKGRLIVAIGSYTPDMIELPLEVVHQAVKTHEHGHRHFHKHAVEGGVVVVDTLDGALKEAGEVIQGELSPNQLIELGELVMLHRIKMDEESSSDTGSYMSSEGSSAPTSEFDKLDLSSGPSMSTIFSSSSTENGGSNSQPGSRPSSPSRSSSRQLFHRRRSSHRSAEQQQKKKKDREDHMCRWLQGGNVIYKSVGLGLMDLTVGLRVIEFAKQKGVGTHVDGF</sequence>
<feature type="region of interest" description="Disordered" evidence="2">
    <location>
        <begin position="86"/>
        <end position="107"/>
    </location>
</feature>
<dbReference type="Proteomes" id="UP000803844">
    <property type="component" value="Unassembled WGS sequence"/>
</dbReference>
<evidence type="ECO:0000256" key="2">
    <source>
        <dbReference type="SAM" id="MobiDB-lite"/>
    </source>
</evidence>
<evidence type="ECO:0000256" key="1">
    <source>
        <dbReference type="ARBA" id="ARBA00008903"/>
    </source>
</evidence>
<proteinExistence type="inferred from homology"/>
<dbReference type="OrthoDB" id="41492at2759"/>
<dbReference type="PANTHER" id="PTHR13812">
    <property type="entry name" value="KETIMINE REDUCTASE MU-CRYSTALLIN"/>
    <property type="match status" value="1"/>
</dbReference>
<keyword evidence="4" id="KW-1185">Reference proteome</keyword>
<dbReference type="GeneID" id="63836305"/>
<dbReference type="GO" id="GO:0005737">
    <property type="term" value="C:cytoplasm"/>
    <property type="evidence" value="ECO:0007669"/>
    <property type="project" value="TreeGrafter"/>
</dbReference>
<dbReference type="RefSeq" id="XP_040772513.1">
    <property type="nucleotide sequence ID" value="XM_040919176.1"/>
</dbReference>
<comment type="caution">
    <text evidence="3">The sequence shown here is derived from an EMBL/GenBank/DDBJ whole genome shotgun (WGS) entry which is preliminary data.</text>
</comment>
<feature type="compositionally biased region" description="Low complexity" evidence="2">
    <location>
        <begin position="383"/>
        <end position="420"/>
    </location>
</feature>
<feature type="compositionally biased region" description="Polar residues" evidence="2">
    <location>
        <begin position="56"/>
        <end position="66"/>
    </location>
</feature>
<reference evidence="3" key="1">
    <citation type="journal article" date="2020" name="Phytopathology">
        <title>Genome sequence of the chestnut blight fungus Cryphonectria parasitica EP155: A fundamental resource for an archetypical invasive plant pathogen.</title>
        <authorList>
            <person name="Crouch J.A."/>
            <person name="Dawe A."/>
            <person name="Aerts A."/>
            <person name="Barry K."/>
            <person name="Churchill A.C.L."/>
            <person name="Grimwood J."/>
            <person name="Hillman B."/>
            <person name="Milgroom M.G."/>
            <person name="Pangilinan J."/>
            <person name="Smith M."/>
            <person name="Salamov A."/>
            <person name="Schmutz J."/>
            <person name="Yadav J."/>
            <person name="Grigoriev I.V."/>
            <person name="Nuss D."/>
        </authorList>
    </citation>
    <scope>NUCLEOTIDE SEQUENCE</scope>
    <source>
        <strain evidence="3">EP155</strain>
    </source>
</reference>
<dbReference type="Gene3D" id="3.40.50.720">
    <property type="entry name" value="NAD(P)-binding Rossmann-like Domain"/>
    <property type="match status" value="1"/>
</dbReference>
<dbReference type="EMBL" id="MU032351">
    <property type="protein sequence ID" value="KAF3761534.1"/>
    <property type="molecule type" value="Genomic_DNA"/>
</dbReference>
<feature type="region of interest" description="Disordered" evidence="2">
    <location>
        <begin position="42"/>
        <end position="66"/>
    </location>
</feature>
<organism evidence="3 4">
    <name type="scientific">Cryphonectria parasitica (strain ATCC 38755 / EP155)</name>
    <dbReference type="NCBI Taxonomy" id="660469"/>
    <lineage>
        <taxon>Eukaryota</taxon>
        <taxon>Fungi</taxon>
        <taxon>Dikarya</taxon>
        <taxon>Ascomycota</taxon>
        <taxon>Pezizomycotina</taxon>
        <taxon>Sordariomycetes</taxon>
        <taxon>Sordariomycetidae</taxon>
        <taxon>Diaporthales</taxon>
        <taxon>Cryphonectriaceae</taxon>
        <taxon>Cryphonectria-Endothia species complex</taxon>
        <taxon>Cryphonectria</taxon>
    </lineage>
</organism>
<dbReference type="InterPro" id="IPR003462">
    <property type="entry name" value="ODC_Mu_crystall"/>
</dbReference>
<protein>
    <recommendedName>
        <fullName evidence="5">Ornithine cyclodeaminase</fullName>
    </recommendedName>
</protein>
<dbReference type="InterPro" id="IPR036291">
    <property type="entry name" value="NAD(P)-bd_dom_sf"/>
</dbReference>
<evidence type="ECO:0008006" key="5">
    <source>
        <dbReference type="Google" id="ProtNLM"/>
    </source>
</evidence>
<dbReference type="Gene3D" id="3.30.1780.10">
    <property type="entry name" value="ornithine cyclodeaminase, domain 1"/>
    <property type="match status" value="1"/>
</dbReference>
<dbReference type="AlphaFoldDB" id="A0A9P4XV43"/>
<dbReference type="InterPro" id="IPR023401">
    <property type="entry name" value="ODC_N"/>
</dbReference>
<evidence type="ECO:0000313" key="4">
    <source>
        <dbReference type="Proteomes" id="UP000803844"/>
    </source>
</evidence>
<dbReference type="FunFam" id="3.40.50.720:FF:000577">
    <property type="entry name" value="Proline utilization protein PrnX, putative"/>
    <property type="match status" value="1"/>
</dbReference>
<feature type="compositionally biased region" description="Basic and acidic residues" evidence="2">
    <location>
        <begin position="430"/>
        <end position="445"/>
    </location>
</feature>
<comment type="similarity">
    <text evidence="1">Belongs to the ornithine cyclodeaminase/mu-crystallin family.</text>
</comment>
<name>A0A9P4XV43_CRYP1</name>
<dbReference type="SUPFAM" id="SSF51735">
    <property type="entry name" value="NAD(P)-binding Rossmann-fold domains"/>
    <property type="match status" value="1"/>
</dbReference>
<dbReference type="PANTHER" id="PTHR13812:SF19">
    <property type="entry name" value="KETIMINE REDUCTASE MU-CRYSTALLIN"/>
    <property type="match status" value="1"/>
</dbReference>
<evidence type="ECO:0000313" key="3">
    <source>
        <dbReference type="EMBL" id="KAF3761534.1"/>
    </source>
</evidence>
<feature type="region of interest" description="Disordered" evidence="2">
    <location>
        <begin position="356"/>
        <end position="445"/>
    </location>
</feature>
<feature type="compositionally biased region" description="Polar residues" evidence="2">
    <location>
        <begin position="359"/>
        <end position="374"/>
    </location>
</feature>
<gene>
    <name evidence="3" type="ORF">M406DRAFT_295173</name>
</gene>
<accession>A0A9P4XV43</accession>